<dbReference type="CDD" id="cd01106">
    <property type="entry name" value="HTH_TipAL-Mta"/>
    <property type="match status" value="1"/>
</dbReference>
<evidence type="ECO:0000313" key="6">
    <source>
        <dbReference type="Proteomes" id="UP001235840"/>
    </source>
</evidence>
<evidence type="ECO:0000256" key="2">
    <source>
        <dbReference type="ARBA" id="ARBA00023125"/>
    </source>
</evidence>
<dbReference type="InterPro" id="IPR000551">
    <property type="entry name" value="MerR-type_HTH_dom"/>
</dbReference>
<dbReference type="InterPro" id="IPR029063">
    <property type="entry name" value="SAM-dependent_MTases_sf"/>
</dbReference>
<name>A0ABT9W2H6_9BACI</name>
<dbReference type="PRINTS" id="PR00040">
    <property type="entry name" value="HTHMERR"/>
</dbReference>
<dbReference type="EC" id="2.1.1.-" evidence="5"/>
<proteinExistence type="predicted"/>
<dbReference type="PANTHER" id="PTHR30204">
    <property type="entry name" value="REDOX-CYCLING DRUG-SENSING TRANSCRIPTIONAL ACTIVATOR SOXR"/>
    <property type="match status" value="1"/>
</dbReference>
<dbReference type="Gene3D" id="3.40.50.150">
    <property type="entry name" value="Vaccinia Virus protein VP39"/>
    <property type="match status" value="1"/>
</dbReference>
<dbReference type="PROSITE" id="PS50937">
    <property type="entry name" value="HTH_MERR_2"/>
    <property type="match status" value="1"/>
</dbReference>
<dbReference type="SUPFAM" id="SSF53335">
    <property type="entry name" value="S-adenosyl-L-methionine-dependent methyltransferases"/>
    <property type="match status" value="1"/>
</dbReference>
<keyword evidence="2" id="KW-0238">DNA-binding</keyword>
<keyword evidence="1" id="KW-0805">Transcription regulation</keyword>
<accession>A0ABT9W2H6</accession>
<dbReference type="Pfam" id="PF13411">
    <property type="entry name" value="MerR_1"/>
    <property type="match status" value="1"/>
</dbReference>
<dbReference type="EMBL" id="JAUSTY010000016">
    <property type="protein sequence ID" value="MDQ0167441.1"/>
    <property type="molecule type" value="Genomic_DNA"/>
</dbReference>
<dbReference type="GO" id="GO:0032259">
    <property type="term" value="P:methylation"/>
    <property type="evidence" value="ECO:0007669"/>
    <property type="project" value="UniProtKB-KW"/>
</dbReference>
<keyword evidence="6" id="KW-1185">Reference proteome</keyword>
<dbReference type="SUPFAM" id="SSF46955">
    <property type="entry name" value="Putative DNA-binding domain"/>
    <property type="match status" value="1"/>
</dbReference>
<gene>
    <name evidence="5" type="ORF">J2S11_003366</name>
</gene>
<dbReference type="InterPro" id="IPR009061">
    <property type="entry name" value="DNA-bd_dom_put_sf"/>
</dbReference>
<keyword evidence="5" id="KW-0808">Transferase</keyword>
<keyword evidence="3" id="KW-0804">Transcription</keyword>
<dbReference type="GO" id="GO:0008168">
    <property type="term" value="F:methyltransferase activity"/>
    <property type="evidence" value="ECO:0007669"/>
    <property type="project" value="UniProtKB-KW"/>
</dbReference>
<comment type="caution">
    <text evidence="5">The sequence shown here is derived from an EMBL/GenBank/DDBJ whole genome shotgun (WGS) entry which is preliminary data.</text>
</comment>
<evidence type="ECO:0000256" key="3">
    <source>
        <dbReference type="ARBA" id="ARBA00023163"/>
    </source>
</evidence>
<dbReference type="Proteomes" id="UP001235840">
    <property type="component" value="Unassembled WGS sequence"/>
</dbReference>
<dbReference type="SMART" id="SM00422">
    <property type="entry name" value="HTH_MERR"/>
    <property type="match status" value="1"/>
</dbReference>
<dbReference type="PANTHER" id="PTHR30204:SF94">
    <property type="entry name" value="HEAVY METAL-DEPENDENT TRANSCRIPTIONAL REGULATOR HI_0293-RELATED"/>
    <property type="match status" value="1"/>
</dbReference>
<reference evidence="5 6" key="1">
    <citation type="submission" date="2023-07" db="EMBL/GenBank/DDBJ databases">
        <title>Genomic Encyclopedia of Type Strains, Phase IV (KMG-IV): sequencing the most valuable type-strain genomes for metagenomic binning, comparative biology and taxonomic classification.</title>
        <authorList>
            <person name="Goeker M."/>
        </authorList>
    </citation>
    <scope>NUCLEOTIDE SEQUENCE [LARGE SCALE GENOMIC DNA]</scope>
    <source>
        <strain evidence="5 6">DSM 12751</strain>
    </source>
</reference>
<protein>
    <submittedName>
        <fullName evidence="5">AdoMet-dependent methyltransferase</fullName>
        <ecNumber evidence="5">2.1.1.-</ecNumber>
    </submittedName>
</protein>
<evidence type="ECO:0000259" key="4">
    <source>
        <dbReference type="PROSITE" id="PS50937"/>
    </source>
</evidence>
<dbReference type="RefSeq" id="WP_307396361.1">
    <property type="nucleotide sequence ID" value="NZ_BAAADK010000001.1"/>
</dbReference>
<keyword evidence="5" id="KW-0489">Methyltransferase</keyword>
<organism evidence="5 6">
    <name type="scientific">Caldalkalibacillus horti</name>
    <dbReference type="NCBI Taxonomy" id="77523"/>
    <lineage>
        <taxon>Bacteria</taxon>
        <taxon>Bacillati</taxon>
        <taxon>Bacillota</taxon>
        <taxon>Bacilli</taxon>
        <taxon>Bacillales</taxon>
        <taxon>Bacillaceae</taxon>
        <taxon>Caldalkalibacillus</taxon>
    </lineage>
</organism>
<dbReference type="InterPro" id="IPR047057">
    <property type="entry name" value="MerR_fam"/>
</dbReference>
<evidence type="ECO:0000313" key="5">
    <source>
        <dbReference type="EMBL" id="MDQ0167441.1"/>
    </source>
</evidence>
<dbReference type="Gene3D" id="1.10.1660.10">
    <property type="match status" value="1"/>
</dbReference>
<dbReference type="CDD" id="cd02440">
    <property type="entry name" value="AdoMet_MTases"/>
    <property type="match status" value="1"/>
</dbReference>
<feature type="domain" description="HTH merR-type" evidence="4">
    <location>
        <begin position="1"/>
        <end position="69"/>
    </location>
</feature>
<evidence type="ECO:0000256" key="1">
    <source>
        <dbReference type="ARBA" id="ARBA00023015"/>
    </source>
</evidence>
<dbReference type="Pfam" id="PF08241">
    <property type="entry name" value="Methyltransf_11"/>
    <property type="match status" value="1"/>
</dbReference>
<dbReference type="InterPro" id="IPR013216">
    <property type="entry name" value="Methyltransf_11"/>
</dbReference>
<sequence length="349" mass="40660">MKINEIAKSLQITPRALRFYEKKGLIQPLRDRENDYREYNEQDALRLQMIIALREVGVSVEDIKHILQKLDSALHQDALALLDIQRYMLYSQWTELKQLIQTMDQMIHVFERKSTLGWEDIFKLADGSKRLRDVRKNWQDKWNYDQQAEIHDEIVYTPGHDAHFHPNYEQGLNSVISMIAPKAEEIGLDIGAGTGNLIQLFIQQNIRMCAIDQSMEMLAKCREKNPEAETKLGNFLAIPYLDDSFDFIVSSYALHHLNDEQKGLALDEMKRVLKPLGRIVLLDIMYIDEQDKDSIYQGLINSGREHLAEKMKSKYYACQPKLLEQLHSKGFAPRSIQLAEWLHLVYADL</sequence>